<accession>A0A6J5L0U8</accession>
<sequence>MITEINIASLNDVPLIFTSKGNLPVDALRYENSWIVQESYIIFNEKWLLDDELVKSNSHCYTQNPLGQATSEQQAF</sequence>
<evidence type="ECO:0000313" key="1">
    <source>
        <dbReference type="EMBL" id="CAB4126887.1"/>
    </source>
</evidence>
<name>A0A6J5L0U8_9CAUD</name>
<organism evidence="1">
    <name type="scientific">uncultured Caudovirales phage</name>
    <dbReference type="NCBI Taxonomy" id="2100421"/>
    <lineage>
        <taxon>Viruses</taxon>
        <taxon>Duplodnaviria</taxon>
        <taxon>Heunggongvirae</taxon>
        <taxon>Uroviricota</taxon>
        <taxon>Caudoviricetes</taxon>
        <taxon>Peduoviridae</taxon>
        <taxon>Maltschvirus</taxon>
        <taxon>Maltschvirus maltsch</taxon>
    </lineage>
</organism>
<dbReference type="EMBL" id="LR796208">
    <property type="protein sequence ID" value="CAB4126887.1"/>
    <property type="molecule type" value="Genomic_DNA"/>
</dbReference>
<gene>
    <name evidence="1" type="ORF">UFOVP84_31</name>
</gene>
<protein>
    <submittedName>
        <fullName evidence="1">Uncharacterized protein</fullName>
    </submittedName>
</protein>
<reference evidence="1" key="1">
    <citation type="submission" date="2020-04" db="EMBL/GenBank/DDBJ databases">
        <authorList>
            <person name="Chiriac C."/>
            <person name="Salcher M."/>
            <person name="Ghai R."/>
            <person name="Kavagutti S V."/>
        </authorList>
    </citation>
    <scope>NUCLEOTIDE SEQUENCE</scope>
</reference>
<proteinExistence type="predicted"/>